<proteinExistence type="predicted"/>
<feature type="domain" description="Lantibiotic dehydratase N-terminal" evidence="1">
    <location>
        <begin position="23"/>
        <end position="223"/>
    </location>
</feature>
<evidence type="ECO:0000313" key="2">
    <source>
        <dbReference type="EMBL" id="MBQ0926634.1"/>
    </source>
</evidence>
<reference evidence="2 3" key="1">
    <citation type="submission" date="2021-04" db="EMBL/GenBank/DDBJ databases">
        <title>Whole-genome sequencing of Saccharopolyspora endophytica KCTC 19397.</title>
        <authorList>
            <person name="Ay H."/>
            <person name="Saygin H."/>
            <person name="Sahin N."/>
        </authorList>
    </citation>
    <scope>NUCLEOTIDE SEQUENCE [LARGE SCALE GENOMIC DNA]</scope>
    <source>
        <strain evidence="2 3">KCTC 19397</strain>
    </source>
</reference>
<name>A0ABS5DK16_9PSEU</name>
<sequence>MPEWPGQGGTLQQWQSWMAPVWADEEFRRAVTSTSPDLAYRVEAVLAGQSMDVRRARRAGLALARYAIRYGHRSTPFGLFAGVAVLEFGETAAVRVGDGHEIVTRPAPRAVAARIASCETDAARMAAVEVCVNPLAQVWGECVRVPAEGASEFSLAVTPAVAVVLEAAASPISHEALLGKLAAEFPDIPTERPVSLVAELLRVGLLRSALRAPATVIDPASIVPAGGDEPTGQDACDVRLDADVRLPEAVGVEVETAATVLARLTRHQQGTPAWCDYVERFSDRWGEGVEISLEQLIDPDRGLGLPAGFGSVSEPPRTMTRRDRLLLELAGSAALEGRREVQVTGAMIEELEAAAGSSPSRPAPHFEVCAQVQSRSREALQRGGFRLRVQTVSRAAGSMSGRFWHLLPEVAGYPADLPTVTPGAKPVQLSFHPCRSDADLLTRAPQVLPEVLSVGEFRGSDETVLRPADLVVGLSGGHLYLAVAATGQRIEPIAPTAINFVWNNYTPPIARFLAELSRARTPQVTWFDWGAAFTLPFTPALRYRRSILTTARWLLRPAALPDQQASTSRWADALHAWRKRAGVPERVLLAVDDQHLPLDLSREMDLDLLRTHLRTSTAAVLHDAPPEDANGWIEGRAHSIVVPVRSNR</sequence>
<comment type="caution">
    <text evidence="2">The sequence shown here is derived from an EMBL/GenBank/DDBJ whole genome shotgun (WGS) entry which is preliminary data.</text>
</comment>
<dbReference type="InterPro" id="IPR006827">
    <property type="entry name" value="Lant_deHydtase_N"/>
</dbReference>
<organism evidence="2 3">
    <name type="scientific">Saccharopolyspora endophytica</name>
    <dbReference type="NCBI Taxonomy" id="543886"/>
    <lineage>
        <taxon>Bacteria</taxon>
        <taxon>Bacillati</taxon>
        <taxon>Actinomycetota</taxon>
        <taxon>Actinomycetes</taxon>
        <taxon>Pseudonocardiales</taxon>
        <taxon>Pseudonocardiaceae</taxon>
        <taxon>Saccharopolyspora</taxon>
    </lineage>
</organism>
<evidence type="ECO:0000259" key="1">
    <source>
        <dbReference type="Pfam" id="PF04738"/>
    </source>
</evidence>
<dbReference type="EMBL" id="JAGPXE010000010">
    <property type="protein sequence ID" value="MBQ0926634.1"/>
    <property type="molecule type" value="Genomic_DNA"/>
</dbReference>
<evidence type="ECO:0000313" key="3">
    <source>
        <dbReference type="Proteomes" id="UP000674084"/>
    </source>
</evidence>
<accession>A0ABS5DK16</accession>
<dbReference type="Pfam" id="PF04738">
    <property type="entry name" value="Lant_dehydr_N"/>
    <property type="match status" value="2"/>
</dbReference>
<feature type="domain" description="Lantibiotic dehydratase N-terminal" evidence="1">
    <location>
        <begin position="235"/>
        <end position="609"/>
    </location>
</feature>
<gene>
    <name evidence="2" type="ORF">KBO27_22020</name>
</gene>
<protein>
    <submittedName>
        <fullName evidence="2">Lantibiotic dehydratase family protein</fullName>
    </submittedName>
</protein>
<dbReference type="Proteomes" id="UP000674084">
    <property type="component" value="Unassembled WGS sequence"/>
</dbReference>
<keyword evidence="3" id="KW-1185">Reference proteome</keyword>